<dbReference type="EMBL" id="JBHULZ010000026">
    <property type="protein sequence ID" value="MFD2697596.1"/>
    <property type="molecule type" value="Genomic_DNA"/>
</dbReference>
<accession>A0ABW5SD40</accession>
<keyword evidence="1" id="KW-0472">Membrane</keyword>
<evidence type="ECO:0008006" key="4">
    <source>
        <dbReference type="Google" id="ProtNLM"/>
    </source>
</evidence>
<protein>
    <recommendedName>
        <fullName evidence="4">DUF1328 domain-containing protein</fullName>
    </recommendedName>
</protein>
<feature type="transmembrane region" description="Helical" evidence="1">
    <location>
        <begin position="7"/>
        <end position="25"/>
    </location>
</feature>
<keyword evidence="3" id="KW-1185">Reference proteome</keyword>
<sequence length="57" mass="6748">MQSNRFLPIYFIAGAFITAFIGAFFEPGNFLRYVFYGLMSLFWIIAIALFFKYMRKS</sequence>
<evidence type="ECO:0000256" key="1">
    <source>
        <dbReference type="SAM" id="Phobius"/>
    </source>
</evidence>
<organism evidence="2 3">
    <name type="scientific">Mesonia sediminis</name>
    <dbReference type="NCBI Taxonomy" id="1703946"/>
    <lineage>
        <taxon>Bacteria</taxon>
        <taxon>Pseudomonadati</taxon>
        <taxon>Bacteroidota</taxon>
        <taxon>Flavobacteriia</taxon>
        <taxon>Flavobacteriales</taxon>
        <taxon>Flavobacteriaceae</taxon>
        <taxon>Mesonia</taxon>
    </lineage>
</organism>
<evidence type="ECO:0000313" key="3">
    <source>
        <dbReference type="Proteomes" id="UP001597357"/>
    </source>
</evidence>
<name>A0ABW5SD40_9FLAO</name>
<comment type="caution">
    <text evidence="2">The sequence shown here is derived from an EMBL/GenBank/DDBJ whole genome shotgun (WGS) entry which is preliminary data.</text>
</comment>
<evidence type="ECO:0000313" key="2">
    <source>
        <dbReference type="EMBL" id="MFD2697596.1"/>
    </source>
</evidence>
<proteinExistence type="predicted"/>
<dbReference type="Proteomes" id="UP001597357">
    <property type="component" value="Unassembled WGS sequence"/>
</dbReference>
<reference evidence="3" key="1">
    <citation type="journal article" date="2019" name="Int. J. Syst. Evol. Microbiol.">
        <title>The Global Catalogue of Microorganisms (GCM) 10K type strain sequencing project: providing services to taxonomists for standard genome sequencing and annotation.</title>
        <authorList>
            <consortium name="The Broad Institute Genomics Platform"/>
            <consortium name="The Broad Institute Genome Sequencing Center for Infectious Disease"/>
            <person name="Wu L."/>
            <person name="Ma J."/>
        </authorList>
    </citation>
    <scope>NUCLEOTIDE SEQUENCE [LARGE SCALE GENOMIC DNA]</scope>
    <source>
        <strain evidence="3">KCTC 42255</strain>
    </source>
</reference>
<keyword evidence="1" id="KW-1133">Transmembrane helix</keyword>
<keyword evidence="1" id="KW-0812">Transmembrane</keyword>
<feature type="transmembrane region" description="Helical" evidence="1">
    <location>
        <begin position="31"/>
        <end position="51"/>
    </location>
</feature>
<dbReference type="RefSeq" id="WP_379045750.1">
    <property type="nucleotide sequence ID" value="NZ_JBHULZ010000026.1"/>
</dbReference>
<gene>
    <name evidence="2" type="ORF">ACFSQ0_06295</name>
</gene>